<feature type="region of interest" description="Disordered" evidence="1">
    <location>
        <begin position="888"/>
        <end position="978"/>
    </location>
</feature>
<keyword evidence="2" id="KW-0472">Membrane</keyword>
<dbReference type="GO" id="GO:0007131">
    <property type="term" value="P:reciprocal meiotic recombination"/>
    <property type="evidence" value="ECO:0007669"/>
    <property type="project" value="TreeGrafter"/>
</dbReference>
<evidence type="ECO:0000313" key="4">
    <source>
        <dbReference type="Proteomes" id="UP000009168"/>
    </source>
</evidence>
<feature type="transmembrane region" description="Helical" evidence="2">
    <location>
        <begin position="34"/>
        <end position="55"/>
    </location>
</feature>
<organism evidence="3 4">
    <name type="scientific">Tetrahymena thermophila (strain SB210)</name>
    <dbReference type="NCBI Taxonomy" id="312017"/>
    <lineage>
        <taxon>Eukaryota</taxon>
        <taxon>Sar</taxon>
        <taxon>Alveolata</taxon>
        <taxon>Ciliophora</taxon>
        <taxon>Intramacronucleata</taxon>
        <taxon>Oligohymenophorea</taxon>
        <taxon>Hymenostomatida</taxon>
        <taxon>Tetrahymenina</taxon>
        <taxon>Tetrahymenidae</taxon>
        <taxon>Tetrahymena</taxon>
    </lineage>
</organism>
<evidence type="ECO:0000256" key="1">
    <source>
        <dbReference type="SAM" id="MobiDB-lite"/>
    </source>
</evidence>
<dbReference type="InParanoid" id="I7M954"/>
<dbReference type="AlphaFoldDB" id="I7M954"/>
<dbReference type="GeneID" id="7838977"/>
<feature type="region of interest" description="Disordered" evidence="1">
    <location>
        <begin position="1071"/>
        <end position="1093"/>
    </location>
</feature>
<feature type="transmembrane region" description="Helical" evidence="2">
    <location>
        <begin position="328"/>
        <end position="347"/>
    </location>
</feature>
<proteinExistence type="predicted"/>
<keyword evidence="4" id="KW-1185">Reference proteome</keyword>
<evidence type="ECO:0000313" key="3">
    <source>
        <dbReference type="EMBL" id="EAS00815.2"/>
    </source>
</evidence>
<dbReference type="KEGG" id="tet:TTHERM_00309840"/>
<sequence>MTFFQKSGKLIKQFDLFGTPISLNLDKKTHYQSYLGAIISILSLLLITTLCWNIFIDYLNQANLLINTQNEYNPNPSMLELNQDNFFFAVNIQQNDNLSFASVPYFAIQVEQGHVQNTSQSKNQQFSVITMQKCQQQDLKNLDQDVINTINSIGIQNLICPSTNFKITLQGQQTSQIFEFLKISVIQCDENNKAWDFDRCATSAELSQFQANNQQFKVTIYHTNYSINLNKMGTFYYKYLSEELSFSFVPQKVFKQNDVFFKPVHIQSDDNSLINQSYDNIDLIIQDYQDVKENFILDSTNKEYQISYIRRSPETISMKRQYQKFSNVMIQFGGLIKFVITVAGFFVTKYNSFQFTIEIANKLYNFNFSSNLKNVKSQQELMDNKKTQQSIIQNPKEHFKIKKQSIQMVALKQDLIYEKESKQASQIIENERSIFKAISQKQPNQKSESPKITPRSLKNIQDIEDNAQQQSNDQKQSKLQVNGNGDKIGDEQVQKQQININLNFEAKSKIVKEDPLIQRIAQKFQHQRKDSVKQLQLFQENIQNQYYTNIKKKKQSVFNNCNAVNNQQNELQEIGESPIVNKNGNENIFKHQDSIMNKPTFIQSSNIIQNLVYFKEIGFKNKKDFLVEQFRIIINRSKKITAKIWYFLRLITCGKCFNTEENFLIEKAREYAQKDLDIYIILDKLQEIEKIKKILLDENQLILFNFSQKPLIQKNDDFLQTLSLRNLQIKHRKSETLSNRNKMNSINNTASQQESLFCKKLQYDNIEAYEKLHKAYENIRPYHLQDKVSRQLVKELGTELREIFELSKIIEGQSDNTPKSTPIRNASKTQYENVGSKHLEDLDLNQIMKQKQNSKNSLHLCDGIYSSAPKLPSKNQFVNECLSPEEKPIDENITSHQKNPYIFTSSSTNKPGRLSIFNNMKGAYTQDSNQPIEEKQSYSDSESSEDSDSSKSKSKSSEDKSHASNQQTKSSQKQKPKIDNIQEEFLDSNLSNSQYNNQKKDLDLQICMEKQSSRQDNQLEQPKLKSQNQSGYDLSKSFKNNLAQISLNQSLFVYDVDLENLNNSQYKQTTEANLKEQDSNQKDFYALPDYPNI</sequence>
<dbReference type="RefSeq" id="XP_001021060.2">
    <property type="nucleotide sequence ID" value="XM_001021060.2"/>
</dbReference>
<feature type="compositionally biased region" description="Polar residues" evidence="1">
    <location>
        <begin position="1014"/>
        <end position="1032"/>
    </location>
</feature>
<name>I7M954_TETTS</name>
<feature type="region of interest" description="Disordered" evidence="1">
    <location>
        <begin position="467"/>
        <end position="487"/>
    </location>
</feature>
<feature type="compositionally biased region" description="Basic and acidic residues" evidence="1">
    <location>
        <begin position="948"/>
        <end position="962"/>
    </location>
</feature>
<feature type="compositionally biased region" description="Polar residues" evidence="1">
    <location>
        <begin position="467"/>
        <end position="483"/>
    </location>
</feature>
<evidence type="ECO:0000256" key="2">
    <source>
        <dbReference type="SAM" id="Phobius"/>
    </source>
</evidence>
<feature type="compositionally biased region" description="Polar residues" evidence="1">
    <location>
        <begin position="892"/>
        <end position="910"/>
    </location>
</feature>
<dbReference type="PANTHER" id="PTHR31398">
    <property type="entry name" value="MEIOTIC NUCLEAR DIVISION PROTEIN 1 HOMOLOG"/>
    <property type="match status" value="1"/>
</dbReference>
<feature type="compositionally biased region" description="Low complexity" evidence="1">
    <location>
        <begin position="964"/>
        <end position="973"/>
    </location>
</feature>
<reference evidence="4" key="1">
    <citation type="journal article" date="2006" name="PLoS Biol.">
        <title>Macronuclear genome sequence of the ciliate Tetrahymena thermophila, a model eukaryote.</title>
        <authorList>
            <person name="Eisen J.A."/>
            <person name="Coyne R.S."/>
            <person name="Wu M."/>
            <person name="Wu D."/>
            <person name="Thiagarajan M."/>
            <person name="Wortman J.R."/>
            <person name="Badger J.H."/>
            <person name="Ren Q."/>
            <person name="Amedeo P."/>
            <person name="Jones K.M."/>
            <person name="Tallon L.J."/>
            <person name="Delcher A.L."/>
            <person name="Salzberg S.L."/>
            <person name="Silva J.C."/>
            <person name="Haas B.J."/>
            <person name="Majoros W.H."/>
            <person name="Farzad M."/>
            <person name="Carlton J.M."/>
            <person name="Smith R.K. Jr."/>
            <person name="Garg J."/>
            <person name="Pearlman R.E."/>
            <person name="Karrer K.M."/>
            <person name="Sun L."/>
            <person name="Manning G."/>
            <person name="Elde N.C."/>
            <person name="Turkewitz A.P."/>
            <person name="Asai D.J."/>
            <person name="Wilkes D.E."/>
            <person name="Wang Y."/>
            <person name="Cai H."/>
            <person name="Collins K."/>
            <person name="Stewart B.A."/>
            <person name="Lee S.R."/>
            <person name="Wilamowska K."/>
            <person name="Weinberg Z."/>
            <person name="Ruzzo W.L."/>
            <person name="Wloga D."/>
            <person name="Gaertig J."/>
            <person name="Frankel J."/>
            <person name="Tsao C.-C."/>
            <person name="Gorovsky M.A."/>
            <person name="Keeling P.J."/>
            <person name="Waller R.F."/>
            <person name="Patron N.J."/>
            <person name="Cherry J.M."/>
            <person name="Stover N.A."/>
            <person name="Krieger C.J."/>
            <person name="del Toro C."/>
            <person name="Ryder H.F."/>
            <person name="Williamson S.C."/>
            <person name="Barbeau R.A."/>
            <person name="Hamilton E.P."/>
            <person name="Orias E."/>
        </authorList>
    </citation>
    <scope>NUCLEOTIDE SEQUENCE [LARGE SCALE GENOMIC DNA]</scope>
    <source>
        <strain evidence="4">SB210</strain>
    </source>
</reference>
<gene>
    <name evidence="3" type="ORF">TTHERM_00309840</name>
</gene>
<dbReference type="GO" id="GO:0005634">
    <property type="term" value="C:nucleus"/>
    <property type="evidence" value="ECO:0007669"/>
    <property type="project" value="TreeGrafter"/>
</dbReference>
<feature type="region of interest" description="Disordered" evidence="1">
    <location>
        <begin position="1013"/>
        <end position="1032"/>
    </location>
</feature>
<keyword evidence="2" id="KW-1133">Transmembrane helix</keyword>
<dbReference type="PANTHER" id="PTHR31398:SF0">
    <property type="entry name" value="MEIOTIC NUCLEAR DIVISION PROTEIN 1 HOMOLOG"/>
    <property type="match status" value="1"/>
</dbReference>
<protein>
    <submittedName>
        <fullName evidence="3">Transmembrane protein, putative</fullName>
    </submittedName>
</protein>
<accession>I7M954</accession>
<dbReference type="Proteomes" id="UP000009168">
    <property type="component" value="Unassembled WGS sequence"/>
</dbReference>
<dbReference type="EMBL" id="GG662608">
    <property type="protein sequence ID" value="EAS00815.2"/>
    <property type="molecule type" value="Genomic_DNA"/>
</dbReference>
<keyword evidence="2 3" id="KW-0812">Transmembrane</keyword>